<dbReference type="AlphaFoldDB" id="E4XEX3"/>
<dbReference type="InterPro" id="IPR050951">
    <property type="entry name" value="Retrovirus_Pol_polyprotein"/>
</dbReference>
<dbReference type="PANTHER" id="PTHR37984:SF5">
    <property type="entry name" value="PROTEIN NYNRIN-LIKE"/>
    <property type="match status" value="1"/>
</dbReference>
<dbReference type="SUPFAM" id="SSF56672">
    <property type="entry name" value="DNA/RNA polymerases"/>
    <property type="match status" value="1"/>
</dbReference>
<dbReference type="EMBL" id="FN653043">
    <property type="protein sequence ID" value="CBY09619.1"/>
    <property type="molecule type" value="Genomic_DNA"/>
</dbReference>
<evidence type="ECO:0000256" key="1">
    <source>
        <dbReference type="ARBA" id="ARBA00039658"/>
    </source>
</evidence>
<dbReference type="InterPro" id="IPR001584">
    <property type="entry name" value="Integrase_cat-core"/>
</dbReference>
<dbReference type="OrthoDB" id="427924at2759"/>
<dbReference type="PROSITE" id="PS50994">
    <property type="entry name" value="INTEGRASE"/>
    <property type="match status" value="1"/>
</dbReference>
<dbReference type="InterPro" id="IPR012337">
    <property type="entry name" value="RNaseH-like_sf"/>
</dbReference>
<organism evidence="3">
    <name type="scientific">Oikopleura dioica</name>
    <name type="common">Tunicate</name>
    <dbReference type="NCBI Taxonomy" id="34765"/>
    <lineage>
        <taxon>Eukaryota</taxon>
        <taxon>Metazoa</taxon>
        <taxon>Chordata</taxon>
        <taxon>Tunicata</taxon>
        <taxon>Appendicularia</taxon>
        <taxon>Copelata</taxon>
        <taxon>Oikopleuridae</taxon>
        <taxon>Oikopleura</taxon>
    </lineage>
</organism>
<dbReference type="InterPro" id="IPR036397">
    <property type="entry name" value="RNaseH_sf"/>
</dbReference>
<feature type="domain" description="Integrase catalytic" evidence="2">
    <location>
        <begin position="239"/>
        <end position="341"/>
    </location>
</feature>
<dbReference type="InterPro" id="IPR043502">
    <property type="entry name" value="DNA/RNA_pol_sf"/>
</dbReference>
<keyword evidence="4" id="KW-1185">Reference proteome</keyword>
<dbReference type="Gene3D" id="3.30.70.270">
    <property type="match status" value="1"/>
</dbReference>
<dbReference type="SUPFAM" id="SSF53098">
    <property type="entry name" value="Ribonuclease H-like"/>
    <property type="match status" value="1"/>
</dbReference>
<dbReference type="Proteomes" id="UP000001307">
    <property type="component" value="Unassembled WGS sequence"/>
</dbReference>
<dbReference type="Gene3D" id="1.10.340.70">
    <property type="match status" value="1"/>
</dbReference>
<accession>E4XEX3</accession>
<dbReference type="InterPro" id="IPR041588">
    <property type="entry name" value="Integrase_H2C2"/>
</dbReference>
<proteinExistence type="predicted"/>
<dbReference type="GO" id="GO:0003676">
    <property type="term" value="F:nucleic acid binding"/>
    <property type="evidence" value="ECO:0007669"/>
    <property type="project" value="InterPro"/>
</dbReference>
<dbReference type="PANTHER" id="PTHR37984">
    <property type="entry name" value="PROTEIN CBG26694"/>
    <property type="match status" value="1"/>
</dbReference>
<sequence>MRENDFLGHKISSDGISPTSKHLKAVEDFQPPTDRNELKRYLGMVNYNIKFIKSGSAILAPLYELTSHKVDFKWTDRQQSAFEKIKQELLKKPTLAHFLLETVLMFHVEDQQSNGNIFAFENRVYNAAEFSSLQNQCDTCKNLIAKTKLLKKSSLKFVDDVLYNDERLVLPLSLADEFINYLHLITGHAISKKILHMLRKFYISKVQERVRAITSSCATCIRTKPSKQLKPSMIQNRHFESVPFEKSFIDRVDYGRPDSTGKRYLLTCCDSLTGYLDGEPISSKSDKLVARSLLRIILRHGMTGVCVSDNGREFEPLCKDIFENFEIRHVTTTAYRSRSNG</sequence>
<gene>
    <name evidence="3" type="ORF">GSOID_T00008749001</name>
</gene>
<evidence type="ECO:0000313" key="3">
    <source>
        <dbReference type="EMBL" id="CBY09619.1"/>
    </source>
</evidence>
<dbReference type="FunFam" id="3.30.70.270:FF:000020">
    <property type="entry name" value="Transposon Tf2-6 polyprotein-like Protein"/>
    <property type="match status" value="1"/>
</dbReference>
<dbReference type="InParanoid" id="E4XEX3"/>
<evidence type="ECO:0000259" key="2">
    <source>
        <dbReference type="PROSITE" id="PS50994"/>
    </source>
</evidence>
<dbReference type="InterPro" id="IPR043128">
    <property type="entry name" value="Rev_trsase/Diguanyl_cyclase"/>
</dbReference>
<dbReference type="FunCoup" id="E4XEX3">
    <property type="interactions" value="1"/>
</dbReference>
<name>E4XEX3_OIKDI</name>
<reference evidence="3" key="1">
    <citation type="journal article" date="2010" name="Science">
        <title>Plasticity of animal genome architecture unmasked by rapid evolution of a pelagic tunicate.</title>
        <authorList>
            <person name="Denoeud F."/>
            <person name="Henriet S."/>
            <person name="Mungpakdee S."/>
            <person name="Aury J.M."/>
            <person name="Da Silva C."/>
            <person name="Brinkmann H."/>
            <person name="Mikhaleva J."/>
            <person name="Olsen L.C."/>
            <person name="Jubin C."/>
            <person name="Canestro C."/>
            <person name="Bouquet J.M."/>
            <person name="Danks G."/>
            <person name="Poulain J."/>
            <person name="Campsteijn C."/>
            <person name="Adamski M."/>
            <person name="Cross I."/>
            <person name="Yadetie F."/>
            <person name="Muffato M."/>
            <person name="Louis A."/>
            <person name="Butcher S."/>
            <person name="Tsagkogeorga G."/>
            <person name="Konrad A."/>
            <person name="Singh S."/>
            <person name="Jensen M.F."/>
            <person name="Cong E.H."/>
            <person name="Eikeseth-Otteraa H."/>
            <person name="Noel B."/>
            <person name="Anthouard V."/>
            <person name="Porcel B.M."/>
            <person name="Kachouri-Lafond R."/>
            <person name="Nishino A."/>
            <person name="Ugolini M."/>
            <person name="Chourrout P."/>
            <person name="Nishida H."/>
            <person name="Aasland R."/>
            <person name="Huzurbazar S."/>
            <person name="Westhof E."/>
            <person name="Delsuc F."/>
            <person name="Lehrach H."/>
            <person name="Reinhardt R."/>
            <person name="Weissenbach J."/>
            <person name="Roy S.W."/>
            <person name="Artiguenave F."/>
            <person name="Postlethwait J.H."/>
            <person name="Manak J.R."/>
            <person name="Thompson E.M."/>
            <person name="Jaillon O."/>
            <person name="Du Pasquier L."/>
            <person name="Boudinot P."/>
            <person name="Liberles D.A."/>
            <person name="Volff J.N."/>
            <person name="Philippe H."/>
            <person name="Lenhard B."/>
            <person name="Roest Crollius H."/>
            <person name="Wincker P."/>
            <person name="Chourrout D."/>
        </authorList>
    </citation>
    <scope>NUCLEOTIDE SEQUENCE [LARGE SCALE GENOMIC DNA]</scope>
</reference>
<protein>
    <recommendedName>
        <fullName evidence="1">Gypsy retrotransposon integrase-like protein 1</fullName>
    </recommendedName>
</protein>
<dbReference type="Gene3D" id="3.30.420.10">
    <property type="entry name" value="Ribonuclease H-like superfamily/Ribonuclease H"/>
    <property type="match status" value="1"/>
</dbReference>
<evidence type="ECO:0000313" key="4">
    <source>
        <dbReference type="Proteomes" id="UP000001307"/>
    </source>
</evidence>
<dbReference type="GO" id="GO:0015074">
    <property type="term" value="P:DNA integration"/>
    <property type="evidence" value="ECO:0007669"/>
    <property type="project" value="InterPro"/>
</dbReference>
<dbReference type="Pfam" id="PF17921">
    <property type="entry name" value="Integrase_H2C2"/>
    <property type="match status" value="1"/>
</dbReference>